<keyword evidence="3 5" id="KW-0863">Zinc-finger</keyword>
<dbReference type="AlphaFoldDB" id="A0A8S9X285"/>
<feature type="compositionally biased region" description="Basic residues" evidence="6">
    <location>
        <begin position="513"/>
        <end position="527"/>
    </location>
</feature>
<dbReference type="PANTHER" id="PTHR24379:SF127">
    <property type="entry name" value="BLOODY FINGERS-RELATED"/>
    <property type="match status" value="1"/>
</dbReference>
<feature type="region of interest" description="Disordered" evidence="6">
    <location>
        <begin position="1008"/>
        <end position="1040"/>
    </location>
</feature>
<dbReference type="EMBL" id="WIXP02000011">
    <property type="protein sequence ID" value="KAF6203087.1"/>
    <property type="molecule type" value="Genomic_DNA"/>
</dbReference>
<dbReference type="PROSITE" id="PS00028">
    <property type="entry name" value="ZINC_FINGER_C2H2_1"/>
    <property type="match status" value="3"/>
</dbReference>
<dbReference type="InterPro" id="IPR001214">
    <property type="entry name" value="SET_dom"/>
</dbReference>
<dbReference type="PROSITE" id="PS50157">
    <property type="entry name" value="ZINC_FINGER_C2H2_2"/>
    <property type="match status" value="3"/>
</dbReference>
<comment type="caution">
    <text evidence="8">The sequence shown here is derived from an EMBL/GenBank/DDBJ whole genome shotgun (WGS) entry which is preliminary data.</text>
</comment>
<name>A0A8S9X285_APOLU</name>
<dbReference type="GO" id="GO:0000977">
    <property type="term" value="F:RNA polymerase II transcription regulatory region sequence-specific DNA binding"/>
    <property type="evidence" value="ECO:0007669"/>
    <property type="project" value="TreeGrafter"/>
</dbReference>
<feature type="compositionally biased region" description="Basic and acidic residues" evidence="6">
    <location>
        <begin position="548"/>
        <end position="558"/>
    </location>
</feature>
<dbReference type="GO" id="GO:0008276">
    <property type="term" value="F:protein methyltransferase activity"/>
    <property type="evidence" value="ECO:0007669"/>
    <property type="project" value="UniProtKB-ARBA"/>
</dbReference>
<dbReference type="InterPro" id="IPR046341">
    <property type="entry name" value="SET_dom_sf"/>
</dbReference>
<dbReference type="Pfam" id="PF13837">
    <property type="entry name" value="Myb_DNA-bind_4"/>
    <property type="match status" value="1"/>
</dbReference>
<evidence type="ECO:0000256" key="2">
    <source>
        <dbReference type="ARBA" id="ARBA00022737"/>
    </source>
</evidence>
<dbReference type="Gene3D" id="2.170.270.10">
    <property type="entry name" value="SET domain"/>
    <property type="match status" value="1"/>
</dbReference>
<evidence type="ECO:0000259" key="7">
    <source>
        <dbReference type="PROSITE" id="PS50157"/>
    </source>
</evidence>
<dbReference type="GO" id="GO:0000981">
    <property type="term" value="F:DNA-binding transcription factor activity, RNA polymerase II-specific"/>
    <property type="evidence" value="ECO:0007669"/>
    <property type="project" value="TreeGrafter"/>
</dbReference>
<feature type="compositionally biased region" description="Pro residues" evidence="6">
    <location>
        <begin position="1015"/>
        <end position="1028"/>
    </location>
</feature>
<dbReference type="InterPro" id="IPR044822">
    <property type="entry name" value="Myb_DNA-bind_4"/>
</dbReference>
<dbReference type="GO" id="GO:0008170">
    <property type="term" value="F:N-methyltransferase activity"/>
    <property type="evidence" value="ECO:0007669"/>
    <property type="project" value="UniProtKB-ARBA"/>
</dbReference>
<evidence type="ECO:0000256" key="1">
    <source>
        <dbReference type="ARBA" id="ARBA00022723"/>
    </source>
</evidence>
<reference evidence="8" key="1">
    <citation type="journal article" date="2021" name="Mol. Ecol. Resour.">
        <title>Apolygus lucorum genome provides insights into omnivorousness and mesophyll feeding.</title>
        <authorList>
            <person name="Liu Y."/>
            <person name="Liu H."/>
            <person name="Wang H."/>
            <person name="Huang T."/>
            <person name="Liu B."/>
            <person name="Yang B."/>
            <person name="Yin L."/>
            <person name="Li B."/>
            <person name="Zhang Y."/>
            <person name="Zhang S."/>
            <person name="Jiang F."/>
            <person name="Zhang X."/>
            <person name="Ren Y."/>
            <person name="Wang B."/>
            <person name="Wang S."/>
            <person name="Lu Y."/>
            <person name="Wu K."/>
            <person name="Fan W."/>
            <person name="Wang G."/>
        </authorList>
    </citation>
    <scope>NUCLEOTIDE SEQUENCE</scope>
    <source>
        <strain evidence="8">12Hb</strain>
    </source>
</reference>
<evidence type="ECO:0000256" key="4">
    <source>
        <dbReference type="ARBA" id="ARBA00022833"/>
    </source>
</evidence>
<protein>
    <recommendedName>
        <fullName evidence="7">C2H2-type domain-containing protein</fullName>
    </recommendedName>
</protein>
<feature type="domain" description="C2H2-type" evidence="7">
    <location>
        <begin position="840"/>
        <end position="865"/>
    </location>
</feature>
<keyword evidence="9" id="KW-1185">Reference proteome</keyword>
<evidence type="ECO:0000256" key="5">
    <source>
        <dbReference type="PROSITE-ProRule" id="PRU00042"/>
    </source>
</evidence>
<sequence length="1200" mass="134934">MTKRNGSDEQVWLLVGDDGSLQTLKKGKLEDEEFDDRLVEEDAEDEDGDTVHEDLDASGSVLHEVYVDQSQLVEEGENSEIDLEAADATDDGINVKEESTSNNIGDDDPSAIAAVVVKWTDQATFRLLDLLDQVTAKESEMPGKSDRVWIRIAQDMKPFYFTADECYKKFLYLKKTYRKALGRMAKNQPYKWRYFNRMCGVMGESVKPPPPSGESVTKVNNIEPVASTSAAGLADEDDSETGLSKFDQLLCRKKEMLIEVRHQGEILQKHVEECLASTTRREHRESEMIHLLQELKAQEQKKLDLFKKLLDKLCIFRSLKVVFELRNVFIKVHWEAGMPKEAIEADGSRRTTRNKLLRSSLVDIGKKNVVNWDTLRRKLNFVSNSDFVEYLLLIAEKYLISNSVISYNDKRWDKGDSLAPDCGKTESSEDDVDVTSHQDNDCPLEDQNDAPVAPENRLGAIPSAGDDDEETPGTSADHSSSEELKNQKQLSDHNQPEDVAGVVESPSRAELRKIRKKKFRAAKKRKVKDGETAAPESSIKTAQSTFGKTDEHKIEDQKSSSGSGGTKICQFCDTSHPNEGCPLSRPPVSISDSCSFSSDAKVDYATSSIPSVLEMREKDTKGTVGIFAKAYISKYTQFGPLVGVSIKEMEIADDSPMKHVWEISEGTYLSTSDPEKSNWIRWLCPAPTRHDRNVVPLEREGKLYFVTTAPIDSGSEMYFWAEMNGPWASKKMERTSCGGCNLQFEHPMYYRTHCAVFHEASLSLTVRKYHCKVCDLAEVLHEFQCRDCLKILGSRAALQRHTKEVHKRPSGVSCSKCSKTFQNKSNLKIHMLTHSGVKPFQCQEGRCSAAFTTKQCLQFHYKKVHGLTEDRFPSIVRSVEYTFESYAGVRDGPLDNKDTDDTSDSSRLQMDNGCESSTEDNRSNSLIVVDGEDDTNPPTEPLCEETSVIEYHSSSTRASKLGQELSENGVMSGKVSQASRDNVTGVIMNGQSSASLLVEAALESAEKELCRSLPAPSPPPPPLPPSRSPVPEVAPDERHMPDIVIPPYGELRRASPPPTPHYVSVMYDSVRPSTPPISPQQITYLSPRYERHYLTPPPPHEFIHEEHRYHEEEMAQNLTKYKYEEARTMYHELIPRYPMAAADYYPWEVLRPALSLPTSVDLSVSAGHLPPVMDRPPSPPYQAFHVPQKSPVYHHYTSYY</sequence>
<feature type="compositionally biased region" description="Polar residues" evidence="6">
    <location>
        <begin position="538"/>
        <end position="547"/>
    </location>
</feature>
<dbReference type="InterPro" id="IPR013087">
    <property type="entry name" value="Znf_C2H2_type"/>
</dbReference>
<dbReference type="Proteomes" id="UP000466442">
    <property type="component" value="Unassembled WGS sequence"/>
</dbReference>
<feature type="region of interest" description="Disordered" evidence="6">
    <location>
        <begin position="416"/>
        <end position="565"/>
    </location>
</feature>
<feature type="region of interest" description="Disordered" evidence="6">
    <location>
        <begin position="889"/>
        <end position="938"/>
    </location>
</feature>
<evidence type="ECO:0000256" key="3">
    <source>
        <dbReference type="ARBA" id="ARBA00022771"/>
    </source>
</evidence>
<dbReference type="PANTHER" id="PTHR24379">
    <property type="entry name" value="KRAB AND ZINC FINGER DOMAIN-CONTAINING"/>
    <property type="match status" value="1"/>
</dbReference>
<keyword evidence="2" id="KW-0677">Repeat</keyword>
<keyword evidence="1" id="KW-0479">Metal-binding</keyword>
<organism evidence="8 9">
    <name type="scientific">Apolygus lucorum</name>
    <name type="common">Small green plant bug</name>
    <name type="synonym">Lygocoris lucorum</name>
    <dbReference type="NCBI Taxonomy" id="248454"/>
    <lineage>
        <taxon>Eukaryota</taxon>
        <taxon>Metazoa</taxon>
        <taxon>Ecdysozoa</taxon>
        <taxon>Arthropoda</taxon>
        <taxon>Hexapoda</taxon>
        <taxon>Insecta</taxon>
        <taxon>Pterygota</taxon>
        <taxon>Neoptera</taxon>
        <taxon>Paraneoptera</taxon>
        <taxon>Hemiptera</taxon>
        <taxon>Heteroptera</taxon>
        <taxon>Panheteroptera</taxon>
        <taxon>Cimicomorpha</taxon>
        <taxon>Miridae</taxon>
        <taxon>Mirini</taxon>
        <taxon>Apolygus</taxon>
    </lineage>
</organism>
<feature type="compositionally biased region" description="Basic and acidic residues" evidence="6">
    <location>
        <begin position="479"/>
        <end position="496"/>
    </location>
</feature>
<dbReference type="OrthoDB" id="6369905at2759"/>
<evidence type="ECO:0000256" key="6">
    <source>
        <dbReference type="SAM" id="MobiDB-lite"/>
    </source>
</evidence>
<dbReference type="SUPFAM" id="SSF57667">
    <property type="entry name" value="beta-beta-alpha zinc fingers"/>
    <property type="match status" value="1"/>
</dbReference>
<dbReference type="Pfam" id="PF21549">
    <property type="entry name" value="PRDM2_PR"/>
    <property type="match status" value="1"/>
</dbReference>
<dbReference type="GO" id="GO:0005634">
    <property type="term" value="C:nucleus"/>
    <property type="evidence" value="ECO:0007669"/>
    <property type="project" value="TreeGrafter"/>
</dbReference>
<gene>
    <name evidence="8" type="ORF">GE061_003501</name>
</gene>
<evidence type="ECO:0000313" key="8">
    <source>
        <dbReference type="EMBL" id="KAF6203087.1"/>
    </source>
</evidence>
<dbReference type="Gene3D" id="3.30.160.60">
    <property type="entry name" value="Classic Zinc Finger"/>
    <property type="match status" value="2"/>
</dbReference>
<evidence type="ECO:0000313" key="9">
    <source>
        <dbReference type="Proteomes" id="UP000466442"/>
    </source>
</evidence>
<feature type="domain" description="C2H2-type" evidence="7">
    <location>
        <begin position="783"/>
        <end position="811"/>
    </location>
</feature>
<dbReference type="Gene3D" id="1.10.10.60">
    <property type="entry name" value="Homeodomain-like"/>
    <property type="match status" value="1"/>
</dbReference>
<dbReference type="SMART" id="SM00355">
    <property type="entry name" value="ZnF_C2H2"/>
    <property type="match status" value="4"/>
</dbReference>
<dbReference type="GO" id="GO:0008757">
    <property type="term" value="F:S-adenosylmethionine-dependent methyltransferase activity"/>
    <property type="evidence" value="ECO:0007669"/>
    <property type="project" value="UniProtKB-ARBA"/>
</dbReference>
<feature type="domain" description="C2H2-type" evidence="7">
    <location>
        <begin position="812"/>
        <end position="839"/>
    </location>
</feature>
<dbReference type="InterPro" id="IPR036236">
    <property type="entry name" value="Znf_C2H2_sf"/>
</dbReference>
<keyword evidence="4" id="KW-0862">Zinc</keyword>
<dbReference type="GO" id="GO:0008270">
    <property type="term" value="F:zinc ion binding"/>
    <property type="evidence" value="ECO:0007669"/>
    <property type="project" value="UniProtKB-KW"/>
</dbReference>
<accession>A0A8S9X285</accession>
<proteinExistence type="predicted"/>